<gene>
    <name evidence="1" type="ORF">HF292_005020</name>
</gene>
<sequence>MFDMSRVIEIVVVAVVLLSTVFLVWSSYTTSLLGKDFWVWLPFLGKMAKWSRGDERTGENNDSPETLIPVEKALYDYYKNGVPEITRKSFDQYRKYLVLAKQSDRKPMSRWTWATLFGLTVAEAFGTGALIAPLVSREITPDGALFIGAALALVLAVITLIFTHNAGHDLYHNSLVSHIAANFRQRGGFVVGGHDKPVEAIGVISPDMDQDKDELNAPLTRLAARLEIITLGDAKKKYLNIIAATTLILLAFVLSTWYRHDELNKHLDSEAVGMSSAPSSASAAGGTQSFQNMFSSPSTTGAAGDAPLPAAVAQAAHQSQKKATDAIISDKKSANDVGVLLLGVIYVFTQFLGVVTGYKYGFFGGNAEKAHKETMGYPAYDTFLKHVVKPVSQRATMRMTTLRNNLSSLNPSYRPGTFDFMKMYMADARPPRETVDSGDQPAGNGQSHEASGWSDEQMRALAEKTLSLPSREERASFVTSQNLSRKDLERFQSALTAAKEKRNAAEPAALSQEILDALGD</sequence>
<organism evidence="1 2">
    <name type="scientific">Acidithiobacillus ferruginosus</name>
    <dbReference type="NCBI Taxonomy" id="3063951"/>
    <lineage>
        <taxon>Bacteria</taxon>
        <taxon>Pseudomonadati</taxon>
        <taxon>Pseudomonadota</taxon>
        <taxon>Acidithiobacillia</taxon>
        <taxon>Acidithiobacillales</taxon>
        <taxon>Acidithiobacillaceae</taxon>
        <taxon>Acidithiobacillus</taxon>
    </lineage>
</organism>
<protein>
    <submittedName>
        <fullName evidence="1">Uncharacterized protein</fullName>
    </submittedName>
</protein>
<dbReference type="EMBL" id="CP130946">
    <property type="protein sequence ID" value="XRP74014.1"/>
    <property type="molecule type" value="Genomic_DNA"/>
</dbReference>
<dbReference type="Proteomes" id="UP001196097">
    <property type="component" value="Chromosome"/>
</dbReference>
<proteinExistence type="predicted"/>
<name>A0ACD5INI5_9PROT</name>
<accession>A0ACD5INI5</accession>
<keyword evidence="2" id="KW-1185">Reference proteome</keyword>
<reference evidence="1 2" key="1">
    <citation type="journal article" date="2021" name="ISME J.">
        <title>Genomic evolution of the class Acidithiobacillia: deep-branching Proteobacteria living in extreme acidic conditions.</title>
        <authorList>
            <person name="Moya-Beltran A."/>
            <person name="Beard S."/>
            <person name="Rojas-Villalobos C."/>
            <person name="Issotta F."/>
            <person name="Gallardo Y."/>
            <person name="Ulloa R."/>
            <person name="Giaveno A."/>
            <person name="Degli Esposti M."/>
            <person name="Johnson D.B."/>
            <person name="Quatrini R."/>
        </authorList>
    </citation>
    <scope>NUCLEOTIDE SEQUENCE [LARGE SCALE GENOMIC DNA]</scope>
    <source>
        <strain evidence="1 2">CF3</strain>
    </source>
</reference>
<evidence type="ECO:0000313" key="2">
    <source>
        <dbReference type="Proteomes" id="UP001196097"/>
    </source>
</evidence>
<evidence type="ECO:0000313" key="1">
    <source>
        <dbReference type="EMBL" id="XRP74014.1"/>
    </source>
</evidence>